<sequence>MERGDISVIGRGNYFRPLGHKLYLTACMGSFNLLPLGQVNNIMTGNKLQSIEMFYWSRVCGGPTNCNYLILLCYYYPIPSALQALMSFDLNSSQRRRIFQMNICC</sequence>
<dbReference type="Proteomes" id="UP001195483">
    <property type="component" value="Unassembled WGS sequence"/>
</dbReference>
<evidence type="ECO:0000313" key="2">
    <source>
        <dbReference type="Proteomes" id="UP001195483"/>
    </source>
</evidence>
<comment type="caution">
    <text evidence="1">The sequence shown here is derived from an EMBL/GenBank/DDBJ whole genome shotgun (WGS) entry which is preliminary data.</text>
</comment>
<reference evidence="1" key="1">
    <citation type="journal article" date="2021" name="Genome Biol. Evol.">
        <title>A High-Quality Reference Genome for a Parasitic Bivalve with Doubly Uniparental Inheritance (Bivalvia: Unionida).</title>
        <authorList>
            <person name="Smith C.H."/>
        </authorList>
    </citation>
    <scope>NUCLEOTIDE SEQUENCE</scope>
    <source>
        <strain evidence="1">CHS0354</strain>
    </source>
</reference>
<accession>A0AAE0VZX1</accession>
<reference evidence="1" key="2">
    <citation type="journal article" date="2021" name="Genome Biol. Evol.">
        <title>Developing a high-quality reference genome for a parasitic bivalve with doubly uniparental inheritance (Bivalvia: Unionida).</title>
        <authorList>
            <person name="Smith C.H."/>
        </authorList>
    </citation>
    <scope>NUCLEOTIDE SEQUENCE</scope>
    <source>
        <strain evidence="1">CHS0354</strain>
        <tissue evidence="1">Mantle</tissue>
    </source>
</reference>
<reference evidence="1" key="3">
    <citation type="submission" date="2023-05" db="EMBL/GenBank/DDBJ databases">
        <authorList>
            <person name="Smith C.H."/>
        </authorList>
    </citation>
    <scope>NUCLEOTIDE SEQUENCE</scope>
    <source>
        <strain evidence="1">CHS0354</strain>
        <tissue evidence="1">Mantle</tissue>
    </source>
</reference>
<gene>
    <name evidence="1" type="ORF">CHS0354_002769</name>
</gene>
<evidence type="ECO:0000313" key="1">
    <source>
        <dbReference type="EMBL" id="KAK3595170.1"/>
    </source>
</evidence>
<organism evidence="1 2">
    <name type="scientific">Potamilus streckersoni</name>
    <dbReference type="NCBI Taxonomy" id="2493646"/>
    <lineage>
        <taxon>Eukaryota</taxon>
        <taxon>Metazoa</taxon>
        <taxon>Spiralia</taxon>
        <taxon>Lophotrochozoa</taxon>
        <taxon>Mollusca</taxon>
        <taxon>Bivalvia</taxon>
        <taxon>Autobranchia</taxon>
        <taxon>Heteroconchia</taxon>
        <taxon>Palaeoheterodonta</taxon>
        <taxon>Unionida</taxon>
        <taxon>Unionoidea</taxon>
        <taxon>Unionidae</taxon>
        <taxon>Ambleminae</taxon>
        <taxon>Lampsilini</taxon>
        <taxon>Potamilus</taxon>
    </lineage>
</organism>
<keyword evidence="2" id="KW-1185">Reference proteome</keyword>
<proteinExistence type="predicted"/>
<dbReference type="EMBL" id="JAEAOA010000222">
    <property type="protein sequence ID" value="KAK3595170.1"/>
    <property type="molecule type" value="Genomic_DNA"/>
</dbReference>
<name>A0AAE0VZX1_9BIVA</name>
<dbReference type="AlphaFoldDB" id="A0AAE0VZX1"/>
<protein>
    <submittedName>
        <fullName evidence="1">Uncharacterized protein</fullName>
    </submittedName>
</protein>